<proteinExistence type="predicted"/>
<keyword evidence="1" id="KW-0812">Transmembrane</keyword>
<feature type="transmembrane region" description="Helical" evidence="1">
    <location>
        <begin position="121"/>
        <end position="140"/>
    </location>
</feature>
<feature type="transmembrane region" description="Helical" evidence="1">
    <location>
        <begin position="161"/>
        <end position="183"/>
    </location>
</feature>
<protein>
    <recommendedName>
        <fullName evidence="4">Integral membrane protein</fullName>
    </recommendedName>
</protein>
<keyword evidence="3" id="KW-1185">Reference proteome</keyword>
<name>A0ABW8CS00_STRBI</name>
<evidence type="ECO:0000256" key="1">
    <source>
        <dbReference type="SAM" id="Phobius"/>
    </source>
</evidence>
<evidence type="ECO:0008006" key="4">
    <source>
        <dbReference type="Google" id="ProtNLM"/>
    </source>
</evidence>
<feature type="transmembrane region" description="Helical" evidence="1">
    <location>
        <begin position="91"/>
        <end position="109"/>
    </location>
</feature>
<keyword evidence="1" id="KW-0472">Membrane</keyword>
<comment type="caution">
    <text evidence="2">The sequence shown here is derived from an EMBL/GenBank/DDBJ whole genome shotgun (WGS) entry which is preliminary data.</text>
</comment>
<dbReference type="Proteomes" id="UP001614391">
    <property type="component" value="Unassembled WGS sequence"/>
</dbReference>
<accession>A0ABW8CS00</accession>
<dbReference type="Gene3D" id="2.60.40.10">
    <property type="entry name" value="Immunoglobulins"/>
    <property type="match status" value="1"/>
</dbReference>
<dbReference type="RefSeq" id="WP_399614738.1">
    <property type="nucleotide sequence ID" value="NZ_JBITYT010000005.1"/>
</dbReference>
<dbReference type="InterPro" id="IPR013783">
    <property type="entry name" value="Ig-like_fold"/>
</dbReference>
<feature type="transmembrane region" description="Helical" evidence="1">
    <location>
        <begin position="203"/>
        <end position="233"/>
    </location>
</feature>
<dbReference type="EMBL" id="JBITYT010000005">
    <property type="protein sequence ID" value="MFI9120353.1"/>
    <property type="molecule type" value="Genomic_DNA"/>
</dbReference>
<organism evidence="2 3">
    <name type="scientific">Streptomyces bikiniensis</name>
    <dbReference type="NCBI Taxonomy" id="1896"/>
    <lineage>
        <taxon>Bacteria</taxon>
        <taxon>Bacillati</taxon>
        <taxon>Actinomycetota</taxon>
        <taxon>Actinomycetes</taxon>
        <taxon>Kitasatosporales</taxon>
        <taxon>Streptomycetaceae</taxon>
        <taxon>Streptomyces</taxon>
    </lineage>
</organism>
<sequence>MAVQEARQHGEHATACAGCAHCGRAGHRRAVAAFLARRDELAAGHGVPAAVAHSSVAARQWVSDELAQSARAVTAQGREAGPARLDLVRRGTLRTVWGAVLALLLAQALTAVEAGWTGARTAGLCTALALAALLSAAAHAHRARGGLLAPLTGEDNRLSTTRAVAAAWLLLLSFSLVLLFLAARFPAPGPPAPAATAFDPARAAGLLAALALVAAVTVTARLVVAAGITAGRLQKVRADRPRAADLLCDDSGRACLADVQYLLVSGAVLVLTAAGLAHDPDRLPEVPWSLVLLLGVSAAWHLAAKCAEGVRPTIHSVVRSREAGDLDAPIRTGDDIEIRGRGFVPPGAGAPDPLTRLVVRIGAVHAHVPLVPVPGGFANPTDTALTVPLPADVEPGRVEVSVVTAAGTETNRVTIDVVD</sequence>
<evidence type="ECO:0000313" key="3">
    <source>
        <dbReference type="Proteomes" id="UP001614391"/>
    </source>
</evidence>
<gene>
    <name evidence="2" type="ORF">ACIGW0_13290</name>
</gene>
<evidence type="ECO:0000313" key="2">
    <source>
        <dbReference type="EMBL" id="MFI9120353.1"/>
    </source>
</evidence>
<keyword evidence="1" id="KW-1133">Transmembrane helix</keyword>
<reference evidence="2 3" key="1">
    <citation type="submission" date="2024-10" db="EMBL/GenBank/DDBJ databases">
        <title>The Natural Products Discovery Center: Release of the First 8490 Sequenced Strains for Exploring Actinobacteria Biosynthetic Diversity.</title>
        <authorList>
            <person name="Kalkreuter E."/>
            <person name="Kautsar S.A."/>
            <person name="Yang D."/>
            <person name="Bader C.D."/>
            <person name="Teijaro C.N."/>
            <person name="Fluegel L."/>
            <person name="Davis C.M."/>
            <person name="Simpson J.R."/>
            <person name="Lauterbach L."/>
            <person name="Steele A.D."/>
            <person name="Gui C."/>
            <person name="Meng S."/>
            <person name="Li G."/>
            <person name="Viehrig K."/>
            <person name="Ye F."/>
            <person name="Su P."/>
            <person name="Kiefer A.F."/>
            <person name="Nichols A."/>
            <person name="Cepeda A.J."/>
            <person name="Yan W."/>
            <person name="Fan B."/>
            <person name="Jiang Y."/>
            <person name="Adhikari A."/>
            <person name="Zheng C.-J."/>
            <person name="Schuster L."/>
            <person name="Cowan T.M."/>
            <person name="Smanski M.J."/>
            <person name="Chevrette M.G."/>
            <person name="De Carvalho L.P.S."/>
            <person name="Shen B."/>
        </authorList>
    </citation>
    <scope>NUCLEOTIDE SEQUENCE [LARGE SCALE GENOMIC DNA]</scope>
    <source>
        <strain evidence="2 3">NPDC053346</strain>
    </source>
</reference>